<protein>
    <submittedName>
        <fullName evidence="2">Serine hydrolase</fullName>
    </submittedName>
</protein>
<dbReference type="GO" id="GO:0008800">
    <property type="term" value="F:beta-lactamase activity"/>
    <property type="evidence" value="ECO:0007669"/>
    <property type="project" value="InterPro"/>
</dbReference>
<gene>
    <name evidence="2" type="ORF">HYG79_02035</name>
</gene>
<accession>A0A7H9ALD5</accession>
<keyword evidence="3" id="KW-1185">Reference proteome</keyword>
<evidence type="ECO:0000313" key="2">
    <source>
        <dbReference type="EMBL" id="QLG44174.1"/>
    </source>
</evidence>
<sequence>MKNYVLCVFVIFTAIISCDTAKGHKNPLQQVLSSDNPKIKRVMDSIGQHEVQIIYTQIDRKEGRVHFTDFEFQVNSSQYFYPASTVKFPVALLALSKLNQMEHMDRNTRFYIEGDTVETTFAAEIQKIFAVSDNEAYNRLFEFLGQDYINDKLSEKAFGPIRISHRLSAPNADEITTKPLVIYENDSTTTITAPIINTSAKALTLNGTEKGKGFYSDGELVDEAFDFSLKNHYPIRTQHQFLKTVMFPEQFTPDQKINLRDDQLEFVHKAMHKLPKKMGYDPETYYDGYCKFFIYGDTKNDIPEHIKIYNKVGDAYGTLTDCAYVKDTKNDVEFMLTATILVNKDGIFNDDAYEYDEIGFPFLAELGREIHQLEIDRKK</sequence>
<organism evidence="2 3">
    <name type="scientific">Costertonia aggregata</name>
    <dbReference type="NCBI Taxonomy" id="343403"/>
    <lineage>
        <taxon>Bacteria</taxon>
        <taxon>Pseudomonadati</taxon>
        <taxon>Bacteroidota</taxon>
        <taxon>Flavobacteriia</taxon>
        <taxon>Flavobacteriales</taxon>
        <taxon>Flavobacteriaceae</taxon>
        <taxon>Costertonia</taxon>
    </lineage>
</organism>
<evidence type="ECO:0000313" key="3">
    <source>
        <dbReference type="Proteomes" id="UP000509302"/>
    </source>
</evidence>
<dbReference type="Gene3D" id="3.40.710.10">
    <property type="entry name" value="DD-peptidase/beta-lactamase superfamily"/>
    <property type="match status" value="1"/>
</dbReference>
<reference evidence="2 3" key="1">
    <citation type="journal article" date="2006" name="Int. J. Syst. Evol. Microbiol.">
        <title>Costertonia aggregata gen. nov., sp. nov., a mesophilic marine bacterium of the family Flavobacteriaceae, isolated from a mature biofilm.</title>
        <authorList>
            <person name="Kwon K.K."/>
            <person name="Lee Y.K."/>
            <person name="Lee H.K."/>
        </authorList>
    </citation>
    <scope>NUCLEOTIDE SEQUENCE [LARGE SCALE GENOMIC DNA]</scope>
    <source>
        <strain evidence="2 3">KCCM 42265</strain>
    </source>
</reference>
<dbReference type="RefSeq" id="WP_179240510.1">
    <property type="nucleotide sequence ID" value="NZ_CP058595.1"/>
</dbReference>
<evidence type="ECO:0000259" key="1">
    <source>
        <dbReference type="Pfam" id="PF13354"/>
    </source>
</evidence>
<dbReference type="InterPro" id="IPR012338">
    <property type="entry name" value="Beta-lactam/transpept-like"/>
</dbReference>
<dbReference type="InterPro" id="IPR045155">
    <property type="entry name" value="Beta-lactam_cat"/>
</dbReference>
<dbReference type="AlphaFoldDB" id="A0A7H9ALD5"/>
<dbReference type="Pfam" id="PF13354">
    <property type="entry name" value="Beta-lactamase2"/>
    <property type="match status" value="1"/>
</dbReference>
<dbReference type="SUPFAM" id="SSF56601">
    <property type="entry name" value="beta-lactamase/transpeptidase-like"/>
    <property type="match status" value="1"/>
</dbReference>
<dbReference type="KEGG" id="cagg:HYG79_02035"/>
<dbReference type="PROSITE" id="PS51257">
    <property type="entry name" value="PROKAR_LIPOPROTEIN"/>
    <property type="match status" value="1"/>
</dbReference>
<name>A0A7H9ALD5_9FLAO</name>
<dbReference type="GO" id="GO:0030655">
    <property type="term" value="P:beta-lactam antibiotic catabolic process"/>
    <property type="evidence" value="ECO:0007669"/>
    <property type="project" value="InterPro"/>
</dbReference>
<dbReference type="EMBL" id="CP058595">
    <property type="protein sequence ID" value="QLG44174.1"/>
    <property type="molecule type" value="Genomic_DNA"/>
</dbReference>
<proteinExistence type="predicted"/>
<feature type="domain" description="Beta-lactamase class A catalytic" evidence="1">
    <location>
        <begin position="68"/>
        <end position="185"/>
    </location>
</feature>
<dbReference type="Proteomes" id="UP000509302">
    <property type="component" value="Chromosome"/>
</dbReference>
<keyword evidence="2" id="KW-0378">Hydrolase</keyword>